<comment type="caution">
    <text evidence="1">The sequence shown here is derived from an EMBL/GenBank/DDBJ whole genome shotgun (WGS) entry which is preliminary data.</text>
</comment>
<organism evidence="1 2">
    <name type="scientific">Petrolisthes manimaculis</name>
    <dbReference type="NCBI Taxonomy" id="1843537"/>
    <lineage>
        <taxon>Eukaryota</taxon>
        <taxon>Metazoa</taxon>
        <taxon>Ecdysozoa</taxon>
        <taxon>Arthropoda</taxon>
        <taxon>Crustacea</taxon>
        <taxon>Multicrustacea</taxon>
        <taxon>Malacostraca</taxon>
        <taxon>Eumalacostraca</taxon>
        <taxon>Eucarida</taxon>
        <taxon>Decapoda</taxon>
        <taxon>Pleocyemata</taxon>
        <taxon>Anomura</taxon>
        <taxon>Galatheoidea</taxon>
        <taxon>Porcellanidae</taxon>
        <taxon>Petrolisthes</taxon>
    </lineage>
</organism>
<protein>
    <submittedName>
        <fullName evidence="1">Uncharacterized protein</fullName>
    </submittedName>
</protein>
<gene>
    <name evidence="1" type="ORF">Pmani_010497</name>
</gene>
<accession>A0AAE1Q1D2</accession>
<sequence>MSKAFDTVKRNTLIEDLTNILDLAVLHLIKILVEDVRLKVRVGKETSDYFTLYLAKALEDKSNKQTDHTYAKSSDSVNDQMYLPPALRDHIYSETPGYGIIIRPKYADDIGWAASNNNYKLEKEKSTAIHQLEQRGLQVNQAKTEEEMTNGGNAKY</sequence>
<proteinExistence type="predicted"/>
<dbReference type="Proteomes" id="UP001292094">
    <property type="component" value="Unassembled WGS sequence"/>
</dbReference>
<keyword evidence="2" id="KW-1185">Reference proteome</keyword>
<reference evidence="1" key="1">
    <citation type="submission" date="2023-11" db="EMBL/GenBank/DDBJ databases">
        <title>Genome assemblies of two species of porcelain crab, Petrolisthes cinctipes and Petrolisthes manimaculis (Anomura: Porcellanidae).</title>
        <authorList>
            <person name="Angst P."/>
        </authorList>
    </citation>
    <scope>NUCLEOTIDE SEQUENCE</scope>
    <source>
        <strain evidence="1">PB745_02</strain>
        <tissue evidence="1">Gill</tissue>
    </source>
</reference>
<dbReference type="EMBL" id="JAWZYT010000826">
    <property type="protein sequence ID" value="KAK4318510.1"/>
    <property type="molecule type" value="Genomic_DNA"/>
</dbReference>
<evidence type="ECO:0000313" key="2">
    <source>
        <dbReference type="Proteomes" id="UP001292094"/>
    </source>
</evidence>
<name>A0AAE1Q1D2_9EUCA</name>
<dbReference type="AlphaFoldDB" id="A0AAE1Q1D2"/>
<evidence type="ECO:0000313" key="1">
    <source>
        <dbReference type="EMBL" id="KAK4318510.1"/>
    </source>
</evidence>